<evidence type="ECO:0000256" key="3">
    <source>
        <dbReference type="ARBA" id="ARBA00022448"/>
    </source>
</evidence>
<evidence type="ECO:0000256" key="5">
    <source>
        <dbReference type="ARBA" id="ARBA00022519"/>
    </source>
</evidence>
<dbReference type="InterPro" id="IPR037682">
    <property type="entry name" value="TonB_C"/>
</dbReference>
<dbReference type="PANTHER" id="PTHR33446:SF2">
    <property type="entry name" value="PROTEIN TONB"/>
    <property type="match status" value="1"/>
</dbReference>
<keyword evidence="9 10" id="KW-0472">Membrane</keyword>
<dbReference type="InterPro" id="IPR003538">
    <property type="entry name" value="TonB"/>
</dbReference>
<feature type="transmembrane region" description="Helical" evidence="10">
    <location>
        <begin position="12"/>
        <end position="33"/>
    </location>
</feature>
<dbReference type="InterPro" id="IPR006260">
    <property type="entry name" value="TonB/TolA_C"/>
</dbReference>
<dbReference type="NCBIfam" id="TIGR01352">
    <property type="entry name" value="tonB_Cterm"/>
    <property type="match status" value="1"/>
</dbReference>
<evidence type="ECO:0000256" key="6">
    <source>
        <dbReference type="ARBA" id="ARBA00022692"/>
    </source>
</evidence>
<feature type="domain" description="TonB C-terminal" evidence="11">
    <location>
        <begin position="131"/>
        <end position="221"/>
    </location>
</feature>
<keyword evidence="13" id="KW-1185">Reference proteome</keyword>
<dbReference type="GO" id="GO:0098797">
    <property type="term" value="C:plasma membrane protein complex"/>
    <property type="evidence" value="ECO:0007669"/>
    <property type="project" value="TreeGrafter"/>
</dbReference>
<dbReference type="EMBL" id="JAALLT010000004">
    <property type="protein sequence ID" value="NGP77395.1"/>
    <property type="molecule type" value="Genomic_DNA"/>
</dbReference>
<dbReference type="GO" id="GO:0030288">
    <property type="term" value="C:outer membrane-bounded periplasmic space"/>
    <property type="evidence" value="ECO:0007669"/>
    <property type="project" value="InterPro"/>
</dbReference>
<gene>
    <name evidence="12" type="ORF">G3570_12175</name>
</gene>
<dbReference type="PRINTS" id="PR01374">
    <property type="entry name" value="TONBPROTEIN"/>
</dbReference>
<comment type="similarity">
    <text evidence="2">Belongs to the TonB family.</text>
</comment>
<dbReference type="GO" id="GO:0031992">
    <property type="term" value="F:energy transducer activity"/>
    <property type="evidence" value="ECO:0007669"/>
    <property type="project" value="InterPro"/>
</dbReference>
<proteinExistence type="inferred from homology"/>
<comment type="subcellular location">
    <subcellularLocation>
        <location evidence="1">Cell inner membrane</location>
        <topology evidence="1">Single-pass membrane protein</topology>
        <orientation evidence="1">Periplasmic side</orientation>
    </subcellularLocation>
</comment>
<organism evidence="12 13">
    <name type="scientific">Halalkalibaculum roseum</name>
    <dbReference type="NCBI Taxonomy" id="2709311"/>
    <lineage>
        <taxon>Bacteria</taxon>
        <taxon>Pseudomonadati</taxon>
        <taxon>Balneolota</taxon>
        <taxon>Balneolia</taxon>
        <taxon>Balneolales</taxon>
        <taxon>Balneolaceae</taxon>
        <taxon>Halalkalibaculum</taxon>
    </lineage>
</organism>
<dbReference type="GO" id="GO:0015891">
    <property type="term" value="P:siderophore transport"/>
    <property type="evidence" value="ECO:0007669"/>
    <property type="project" value="InterPro"/>
</dbReference>
<evidence type="ECO:0000256" key="4">
    <source>
        <dbReference type="ARBA" id="ARBA00022475"/>
    </source>
</evidence>
<keyword evidence="3" id="KW-0813">Transport</keyword>
<evidence type="ECO:0000313" key="12">
    <source>
        <dbReference type="EMBL" id="NGP77395.1"/>
    </source>
</evidence>
<evidence type="ECO:0000259" key="11">
    <source>
        <dbReference type="PROSITE" id="PS52015"/>
    </source>
</evidence>
<dbReference type="RefSeq" id="WP_165142766.1">
    <property type="nucleotide sequence ID" value="NZ_JAALLT010000004.1"/>
</dbReference>
<sequence length="221" mass="25139">MLPFYKKANIKKYYTVLLEVGMILSLLIFIALMRVPLKSGEGEDLEFTAQDEIVKMEEIEQTEQEKRPPPPPRPQVPVAVPNNEIIEEEVLNIDAEFNIDEELKLPPPPEQEAEKGQEEEEDFFVVVEQMPELIGGIQSLQQMIDYPDKAKKAGIQGKVIIQFIVNEKGEVEDPQVIRGIGGGCDEEALRVVKQAHFKPGKQRGRPVRVQYSLPIYFKLKT</sequence>
<dbReference type="GO" id="GO:0015031">
    <property type="term" value="P:protein transport"/>
    <property type="evidence" value="ECO:0007669"/>
    <property type="project" value="UniProtKB-KW"/>
</dbReference>
<keyword evidence="7" id="KW-0653">Protein transport</keyword>
<keyword evidence="8 10" id="KW-1133">Transmembrane helix</keyword>
<dbReference type="PANTHER" id="PTHR33446">
    <property type="entry name" value="PROTEIN TONB-RELATED"/>
    <property type="match status" value="1"/>
</dbReference>
<evidence type="ECO:0000256" key="9">
    <source>
        <dbReference type="ARBA" id="ARBA00023136"/>
    </source>
</evidence>
<dbReference type="Pfam" id="PF03544">
    <property type="entry name" value="TonB_C"/>
    <property type="match status" value="1"/>
</dbReference>
<name>A0A6M1T5Y7_9BACT</name>
<keyword evidence="6 10" id="KW-0812">Transmembrane</keyword>
<dbReference type="PROSITE" id="PS52015">
    <property type="entry name" value="TONB_CTD"/>
    <property type="match status" value="1"/>
</dbReference>
<evidence type="ECO:0000256" key="8">
    <source>
        <dbReference type="ARBA" id="ARBA00022989"/>
    </source>
</evidence>
<accession>A0A6M1T5Y7</accession>
<reference evidence="12 13" key="1">
    <citation type="submission" date="2020-02" db="EMBL/GenBank/DDBJ databases">
        <title>Balneolaceae bacterium YR4-1, complete genome.</title>
        <authorList>
            <person name="Li Y."/>
            <person name="Wu S."/>
        </authorList>
    </citation>
    <scope>NUCLEOTIDE SEQUENCE [LARGE SCALE GENOMIC DNA]</scope>
    <source>
        <strain evidence="12 13">YR4-1</strain>
    </source>
</reference>
<evidence type="ECO:0000256" key="7">
    <source>
        <dbReference type="ARBA" id="ARBA00022927"/>
    </source>
</evidence>
<dbReference type="InterPro" id="IPR051045">
    <property type="entry name" value="TonB-dependent_transducer"/>
</dbReference>
<evidence type="ECO:0000256" key="1">
    <source>
        <dbReference type="ARBA" id="ARBA00004383"/>
    </source>
</evidence>
<evidence type="ECO:0000256" key="2">
    <source>
        <dbReference type="ARBA" id="ARBA00006555"/>
    </source>
</evidence>
<keyword evidence="5" id="KW-0997">Cell inner membrane</keyword>
<dbReference type="Proteomes" id="UP000473278">
    <property type="component" value="Unassembled WGS sequence"/>
</dbReference>
<comment type="caution">
    <text evidence="12">The sequence shown here is derived from an EMBL/GenBank/DDBJ whole genome shotgun (WGS) entry which is preliminary data.</text>
</comment>
<evidence type="ECO:0000313" key="13">
    <source>
        <dbReference type="Proteomes" id="UP000473278"/>
    </source>
</evidence>
<dbReference type="GO" id="GO:0055085">
    <property type="term" value="P:transmembrane transport"/>
    <property type="evidence" value="ECO:0007669"/>
    <property type="project" value="InterPro"/>
</dbReference>
<evidence type="ECO:0000256" key="10">
    <source>
        <dbReference type="SAM" id="Phobius"/>
    </source>
</evidence>
<dbReference type="Gene3D" id="3.30.1150.10">
    <property type="match status" value="1"/>
</dbReference>
<keyword evidence="4" id="KW-1003">Cell membrane</keyword>
<dbReference type="AlphaFoldDB" id="A0A6M1T5Y7"/>
<dbReference type="SUPFAM" id="SSF74653">
    <property type="entry name" value="TolA/TonB C-terminal domain"/>
    <property type="match status" value="1"/>
</dbReference>
<protein>
    <submittedName>
        <fullName evidence="12">Energy transducer TonB</fullName>
    </submittedName>
</protein>